<reference evidence="1" key="2">
    <citation type="submission" date="2020-11" db="EMBL/GenBank/DDBJ databases">
        <authorList>
            <person name="McCartney M.A."/>
            <person name="Auch B."/>
            <person name="Kono T."/>
            <person name="Mallez S."/>
            <person name="Becker A."/>
            <person name="Gohl D.M."/>
            <person name="Silverstein K.A.T."/>
            <person name="Koren S."/>
            <person name="Bechman K.B."/>
            <person name="Herman A."/>
            <person name="Abrahante J.E."/>
            <person name="Garbe J."/>
        </authorList>
    </citation>
    <scope>NUCLEOTIDE SEQUENCE</scope>
    <source>
        <strain evidence="1">Duluth1</strain>
        <tissue evidence="1">Whole animal</tissue>
    </source>
</reference>
<accession>A0A9D3YYJ5</accession>
<keyword evidence="2" id="KW-1185">Reference proteome</keyword>
<organism evidence="1 2">
    <name type="scientific">Dreissena polymorpha</name>
    <name type="common">Zebra mussel</name>
    <name type="synonym">Mytilus polymorpha</name>
    <dbReference type="NCBI Taxonomy" id="45954"/>
    <lineage>
        <taxon>Eukaryota</taxon>
        <taxon>Metazoa</taxon>
        <taxon>Spiralia</taxon>
        <taxon>Lophotrochozoa</taxon>
        <taxon>Mollusca</taxon>
        <taxon>Bivalvia</taxon>
        <taxon>Autobranchia</taxon>
        <taxon>Heteroconchia</taxon>
        <taxon>Euheterodonta</taxon>
        <taxon>Imparidentia</taxon>
        <taxon>Neoheterodontei</taxon>
        <taxon>Myida</taxon>
        <taxon>Dreissenoidea</taxon>
        <taxon>Dreissenidae</taxon>
        <taxon>Dreissena</taxon>
    </lineage>
</organism>
<dbReference type="AlphaFoldDB" id="A0A9D3YYJ5"/>
<dbReference type="Proteomes" id="UP000828390">
    <property type="component" value="Unassembled WGS sequence"/>
</dbReference>
<sequence>MFTGSDTLQTVTMGNPCECCLLGRRASNGHVTTVPMGCHPNLLHEPRVVATDRCEARGFI</sequence>
<proteinExistence type="predicted"/>
<dbReference type="EMBL" id="JAIWYP010000014">
    <property type="protein sequence ID" value="KAH3707406.1"/>
    <property type="molecule type" value="Genomic_DNA"/>
</dbReference>
<name>A0A9D3YYJ5_DREPO</name>
<comment type="caution">
    <text evidence="1">The sequence shown here is derived from an EMBL/GenBank/DDBJ whole genome shotgun (WGS) entry which is preliminary data.</text>
</comment>
<gene>
    <name evidence="1" type="ORF">DPMN_066812</name>
</gene>
<evidence type="ECO:0000313" key="2">
    <source>
        <dbReference type="Proteomes" id="UP000828390"/>
    </source>
</evidence>
<protein>
    <submittedName>
        <fullName evidence="1">Uncharacterized protein</fullName>
    </submittedName>
</protein>
<evidence type="ECO:0000313" key="1">
    <source>
        <dbReference type="EMBL" id="KAH3707406.1"/>
    </source>
</evidence>
<reference evidence="1" key="1">
    <citation type="journal article" date="2019" name="bioRxiv">
        <title>The Genome of the Zebra Mussel, Dreissena polymorpha: A Resource for Invasive Species Research.</title>
        <authorList>
            <person name="McCartney M.A."/>
            <person name="Auch B."/>
            <person name="Kono T."/>
            <person name="Mallez S."/>
            <person name="Zhang Y."/>
            <person name="Obille A."/>
            <person name="Becker A."/>
            <person name="Abrahante J.E."/>
            <person name="Garbe J."/>
            <person name="Badalamenti J.P."/>
            <person name="Herman A."/>
            <person name="Mangelson H."/>
            <person name="Liachko I."/>
            <person name="Sullivan S."/>
            <person name="Sone E.D."/>
            <person name="Koren S."/>
            <person name="Silverstein K.A.T."/>
            <person name="Beckman K.B."/>
            <person name="Gohl D.M."/>
        </authorList>
    </citation>
    <scope>NUCLEOTIDE SEQUENCE</scope>
    <source>
        <strain evidence="1">Duluth1</strain>
        <tissue evidence="1">Whole animal</tissue>
    </source>
</reference>